<dbReference type="EMBL" id="CP089291">
    <property type="protein sequence ID" value="UOF88717.1"/>
    <property type="molecule type" value="Genomic_DNA"/>
</dbReference>
<dbReference type="SUPFAM" id="SSF46785">
    <property type="entry name" value="Winged helix' DNA-binding domain"/>
    <property type="match status" value="1"/>
</dbReference>
<evidence type="ECO:0000313" key="6">
    <source>
        <dbReference type="EMBL" id="UOF88717.1"/>
    </source>
</evidence>
<sequence>MDTPLYEKIFLELLEQIRSGILKPNDRVPSEKELADQYQVSRITSKKSLEKLAQLGVIERIRGKGSYVSDSLPDLTKLEQPGTQSQSLETEKNPNGLIGVIIPDFFSDCYGREILRSIEKRCSEMKYHIVIKLTYGSQEEEELAIRSLVQQGVKGLIIYPVNGQHYTASLLRLVLDQFPLVLIDRYLKGIPACSVYTDNKAAAQELTTFLLVQGHQHIAFVSPPEEYTSSIEERIQGFTTAHSHRGFAVNPNYVITELFSTLPSFKQSDESVEDQITLKTFIQENPQITAFVACEYEIAVVLVQVLQSLGKKNLDDYAITCFDHPEHPYNDWIITHIQQNERLIGLKAVDLLIDQLKGKPVPSQNIIGFRLVEGNTTRQMTRSNR</sequence>
<feature type="domain" description="HTH gntR-type" evidence="5">
    <location>
        <begin position="3"/>
        <end position="71"/>
    </location>
</feature>
<dbReference type="InterPro" id="IPR028082">
    <property type="entry name" value="Peripla_BP_I"/>
</dbReference>
<dbReference type="InterPro" id="IPR036390">
    <property type="entry name" value="WH_DNA-bd_sf"/>
</dbReference>
<dbReference type="PANTHER" id="PTHR30146">
    <property type="entry name" value="LACI-RELATED TRANSCRIPTIONAL REPRESSOR"/>
    <property type="match status" value="1"/>
</dbReference>
<dbReference type="InterPro" id="IPR001761">
    <property type="entry name" value="Peripla_BP/Lac1_sug-bd_dom"/>
</dbReference>
<gene>
    <name evidence="6" type="ORF">LSG31_12230</name>
</gene>
<dbReference type="PRINTS" id="PR00035">
    <property type="entry name" value="HTHGNTR"/>
</dbReference>
<accession>A0ABY4CGZ1</accession>
<dbReference type="Gene3D" id="3.40.50.2300">
    <property type="match status" value="2"/>
</dbReference>
<dbReference type="PANTHER" id="PTHR30146:SF95">
    <property type="entry name" value="RIBOSE OPERON REPRESSOR"/>
    <property type="match status" value="1"/>
</dbReference>
<dbReference type="CDD" id="cd06267">
    <property type="entry name" value="PBP1_LacI_sugar_binding-like"/>
    <property type="match status" value="1"/>
</dbReference>
<organism evidence="6 7">
    <name type="scientific">Fodinisporobacter ferrooxydans</name>
    <dbReference type="NCBI Taxonomy" id="2901836"/>
    <lineage>
        <taxon>Bacteria</taxon>
        <taxon>Bacillati</taxon>
        <taxon>Bacillota</taxon>
        <taxon>Bacilli</taxon>
        <taxon>Bacillales</taxon>
        <taxon>Alicyclobacillaceae</taxon>
        <taxon>Fodinisporobacter</taxon>
    </lineage>
</organism>
<dbReference type="SUPFAM" id="SSF53822">
    <property type="entry name" value="Periplasmic binding protein-like I"/>
    <property type="match status" value="1"/>
</dbReference>
<dbReference type="SMART" id="SM00345">
    <property type="entry name" value="HTH_GNTR"/>
    <property type="match status" value="1"/>
</dbReference>
<keyword evidence="4" id="KW-0804">Transcription</keyword>
<evidence type="ECO:0000256" key="3">
    <source>
        <dbReference type="ARBA" id="ARBA00023125"/>
    </source>
</evidence>
<evidence type="ECO:0000313" key="7">
    <source>
        <dbReference type="Proteomes" id="UP000830167"/>
    </source>
</evidence>
<keyword evidence="7" id="KW-1185">Reference proteome</keyword>
<dbReference type="Proteomes" id="UP000830167">
    <property type="component" value="Chromosome"/>
</dbReference>
<dbReference type="Gene3D" id="1.10.10.10">
    <property type="entry name" value="Winged helix-like DNA-binding domain superfamily/Winged helix DNA-binding domain"/>
    <property type="match status" value="1"/>
</dbReference>
<evidence type="ECO:0000256" key="4">
    <source>
        <dbReference type="ARBA" id="ARBA00023163"/>
    </source>
</evidence>
<evidence type="ECO:0000256" key="2">
    <source>
        <dbReference type="ARBA" id="ARBA00023015"/>
    </source>
</evidence>
<dbReference type="RefSeq" id="WP_347435396.1">
    <property type="nucleotide sequence ID" value="NZ_CP089291.1"/>
</dbReference>
<proteinExistence type="predicted"/>
<keyword evidence="1" id="KW-0678">Repressor</keyword>
<reference evidence="6" key="1">
    <citation type="submission" date="2021-12" db="EMBL/GenBank/DDBJ databases">
        <title>Alicyclobacillaceae gen. nov., sp. nov., isolated from chalcocite enrichment system.</title>
        <authorList>
            <person name="Jiang Z."/>
        </authorList>
    </citation>
    <scope>NUCLEOTIDE SEQUENCE</scope>
    <source>
        <strain evidence="6">MYW30-H2</strain>
    </source>
</reference>
<keyword evidence="3" id="KW-0238">DNA-binding</keyword>
<dbReference type="Pfam" id="PF00392">
    <property type="entry name" value="GntR"/>
    <property type="match status" value="1"/>
</dbReference>
<dbReference type="InterPro" id="IPR000524">
    <property type="entry name" value="Tscrpt_reg_HTH_GntR"/>
</dbReference>
<protein>
    <submittedName>
        <fullName evidence="6">GntR family transcriptional regulator</fullName>
    </submittedName>
</protein>
<dbReference type="InterPro" id="IPR036388">
    <property type="entry name" value="WH-like_DNA-bd_sf"/>
</dbReference>
<dbReference type="CDD" id="cd07377">
    <property type="entry name" value="WHTH_GntR"/>
    <property type="match status" value="1"/>
</dbReference>
<evidence type="ECO:0000259" key="5">
    <source>
        <dbReference type="PROSITE" id="PS50949"/>
    </source>
</evidence>
<name>A0ABY4CGZ1_9BACL</name>
<evidence type="ECO:0000256" key="1">
    <source>
        <dbReference type="ARBA" id="ARBA00022491"/>
    </source>
</evidence>
<dbReference type="Pfam" id="PF00532">
    <property type="entry name" value="Peripla_BP_1"/>
    <property type="match status" value="1"/>
</dbReference>
<dbReference type="PROSITE" id="PS50949">
    <property type="entry name" value="HTH_GNTR"/>
    <property type="match status" value="1"/>
</dbReference>
<keyword evidence="2" id="KW-0805">Transcription regulation</keyword>